<accession>A0A9Q1QPF6</accession>
<dbReference type="OrthoDB" id="1366754at2759"/>
<name>A0A9Q1QPF6_9CARY</name>
<sequence length="619" mass="68882">MEDCEMEKVVEKKPIEVQAVEALGLGFDLTSDFRLKFAKKERLVVLDESHRRDLLIPAACGGAAVSIPGVSADVRCDKGEQMRFKSDVLQFNQMSELLNQRSSVQGKVPSGYFNAIFNFSGAWLNDAADSKLLAFDGYFVALYYLHLVTSALVLHDKVKKSVPSQWDPASLSRFIRKYGTHIIVGFAVGGQDLVCVRQDPSSEIPPADLRAHLEDLGDALFSDGKDPLLQRKDRSSKQKALDVFSRVLQSNILQLTSVVETSNKDGLTIVRSRRGGNVYLHSHSQWLQTVPSNPDAILFKFVPITSLLAGIPGSGYLSHAINLYLRYKPELDDLQYFLEFQVPRQWAPLYNELPLQHQRLTTFSSPLQFSLMGPKIHVNSTKVSSSLKPIVGLRLYLEGKQCNQLAIHAQHLTTLPNSLTFSSPDDPMGNPSRWRGSDEFDLRDQYLEPVKWKKFSKVCTSVVKHDPNWLQGKTGVYIVTGAQLLTKGRWPKTALHLRLLFSHIPNCTVRRTEWAAAPQTSRKSSILMTLSTTFTFTPKANPSPPKKAPAALNSGVYPNGPPVPVHCGKLLKYVDTSEVLRGPHDTPGHWLVTAAKLVTEGGKIGLHVKFALIDYTSDM</sequence>
<evidence type="ECO:0000313" key="2">
    <source>
        <dbReference type="EMBL" id="KAJ8449697.1"/>
    </source>
</evidence>
<dbReference type="InterPro" id="IPR044663">
    <property type="entry name" value="CAD1/NSL1-like"/>
</dbReference>
<dbReference type="SMART" id="SM00457">
    <property type="entry name" value="MACPF"/>
    <property type="match status" value="1"/>
</dbReference>
<dbReference type="PROSITE" id="PS51412">
    <property type="entry name" value="MACPF_2"/>
    <property type="match status" value="1"/>
</dbReference>
<gene>
    <name evidence="2" type="ORF">Cgig2_001353</name>
</gene>
<dbReference type="Proteomes" id="UP001153076">
    <property type="component" value="Unassembled WGS sequence"/>
</dbReference>
<dbReference type="PANTHER" id="PTHR33199:SF2">
    <property type="entry name" value="OS02G0475300 PROTEIN"/>
    <property type="match status" value="1"/>
</dbReference>
<dbReference type="Pfam" id="PF01823">
    <property type="entry name" value="MACPF"/>
    <property type="match status" value="1"/>
</dbReference>
<evidence type="ECO:0000313" key="3">
    <source>
        <dbReference type="Proteomes" id="UP001153076"/>
    </source>
</evidence>
<organism evidence="2 3">
    <name type="scientific">Carnegiea gigantea</name>
    <dbReference type="NCBI Taxonomy" id="171969"/>
    <lineage>
        <taxon>Eukaryota</taxon>
        <taxon>Viridiplantae</taxon>
        <taxon>Streptophyta</taxon>
        <taxon>Embryophyta</taxon>
        <taxon>Tracheophyta</taxon>
        <taxon>Spermatophyta</taxon>
        <taxon>Magnoliopsida</taxon>
        <taxon>eudicotyledons</taxon>
        <taxon>Gunneridae</taxon>
        <taxon>Pentapetalae</taxon>
        <taxon>Caryophyllales</taxon>
        <taxon>Cactineae</taxon>
        <taxon>Cactaceae</taxon>
        <taxon>Cactoideae</taxon>
        <taxon>Echinocereeae</taxon>
        <taxon>Carnegiea</taxon>
    </lineage>
</organism>
<reference evidence="2" key="1">
    <citation type="submission" date="2022-04" db="EMBL/GenBank/DDBJ databases">
        <title>Carnegiea gigantea Genome sequencing and assembly v2.</title>
        <authorList>
            <person name="Copetti D."/>
            <person name="Sanderson M.J."/>
            <person name="Burquez A."/>
            <person name="Wojciechowski M.F."/>
        </authorList>
    </citation>
    <scope>NUCLEOTIDE SEQUENCE</scope>
    <source>
        <strain evidence="2">SGP5-SGP5p</strain>
        <tissue evidence="2">Aerial part</tissue>
    </source>
</reference>
<dbReference type="InterPro" id="IPR020864">
    <property type="entry name" value="MACPF"/>
</dbReference>
<evidence type="ECO:0000259" key="1">
    <source>
        <dbReference type="PROSITE" id="PS51412"/>
    </source>
</evidence>
<dbReference type="AlphaFoldDB" id="A0A9Q1QPF6"/>
<dbReference type="GO" id="GO:2000031">
    <property type="term" value="P:regulation of salicylic acid mediated signaling pathway"/>
    <property type="evidence" value="ECO:0007669"/>
    <property type="project" value="InterPro"/>
</dbReference>
<proteinExistence type="predicted"/>
<protein>
    <recommendedName>
        <fullName evidence="1">MACPF domain-containing protein</fullName>
    </recommendedName>
</protein>
<dbReference type="EMBL" id="JAKOGI010000019">
    <property type="protein sequence ID" value="KAJ8449697.1"/>
    <property type="molecule type" value="Genomic_DNA"/>
</dbReference>
<keyword evidence="3" id="KW-1185">Reference proteome</keyword>
<dbReference type="PANTHER" id="PTHR33199">
    <property type="entry name" value="MACPF DOMAIN-CONTAINING PROTEIN CAD1"/>
    <property type="match status" value="1"/>
</dbReference>
<dbReference type="GO" id="GO:0005886">
    <property type="term" value="C:plasma membrane"/>
    <property type="evidence" value="ECO:0007669"/>
    <property type="project" value="TreeGrafter"/>
</dbReference>
<dbReference type="GO" id="GO:0009626">
    <property type="term" value="P:plant-type hypersensitive response"/>
    <property type="evidence" value="ECO:0007669"/>
    <property type="project" value="TreeGrafter"/>
</dbReference>
<feature type="domain" description="MACPF" evidence="1">
    <location>
        <begin position="6"/>
        <end position="338"/>
    </location>
</feature>
<comment type="caution">
    <text evidence="2">The sequence shown here is derived from an EMBL/GenBank/DDBJ whole genome shotgun (WGS) entry which is preliminary data.</text>
</comment>